<dbReference type="AlphaFoldDB" id="A0A852SQ79"/>
<protein>
    <recommendedName>
        <fullName evidence="3">DUF4352 domain-containing protein</fullName>
    </recommendedName>
</protein>
<comment type="caution">
    <text evidence="1">The sequence shown here is derived from an EMBL/GenBank/DDBJ whole genome shotgun (WGS) entry which is preliminary data.</text>
</comment>
<evidence type="ECO:0008006" key="3">
    <source>
        <dbReference type="Google" id="ProtNLM"/>
    </source>
</evidence>
<reference evidence="1 2" key="1">
    <citation type="submission" date="2020-07" db="EMBL/GenBank/DDBJ databases">
        <title>Sequencing the genomes of 1000 actinobacteria strains.</title>
        <authorList>
            <person name="Klenk H.-P."/>
        </authorList>
    </citation>
    <scope>NUCLEOTIDE SEQUENCE [LARGE SCALE GENOMIC DNA]</scope>
    <source>
        <strain evidence="1 2">DSM 26474</strain>
    </source>
</reference>
<keyword evidence="2" id="KW-1185">Reference proteome</keyword>
<dbReference type="RefSeq" id="WP_179547978.1">
    <property type="nucleotide sequence ID" value="NZ_BSEW01000002.1"/>
</dbReference>
<organism evidence="1 2">
    <name type="scientific">Herbiconiux flava</name>
    <dbReference type="NCBI Taxonomy" id="881268"/>
    <lineage>
        <taxon>Bacteria</taxon>
        <taxon>Bacillati</taxon>
        <taxon>Actinomycetota</taxon>
        <taxon>Actinomycetes</taxon>
        <taxon>Micrococcales</taxon>
        <taxon>Microbacteriaceae</taxon>
        <taxon>Herbiconiux</taxon>
    </lineage>
</organism>
<accession>A0A852SQ79</accession>
<sequence>MSGWLRRNAIALGAVVVLVPASLFVTFSSDWLSYWQQRASSPVAVERGADVGFGGAEWRVTEVQRIRSTELPADAGAPPGTDAVVVSVEVSPGEATPPSCLLALEETREGAPTRSWSADTGAGIDLSLGLDVPQFCDSEATGDYTMQAVFVVPADTGDALRLNVEVVDELPRYLSVTL</sequence>
<evidence type="ECO:0000313" key="2">
    <source>
        <dbReference type="Proteomes" id="UP000549913"/>
    </source>
</evidence>
<dbReference type="EMBL" id="JACCBM010000001">
    <property type="protein sequence ID" value="NYD70934.1"/>
    <property type="molecule type" value="Genomic_DNA"/>
</dbReference>
<evidence type="ECO:0000313" key="1">
    <source>
        <dbReference type="EMBL" id="NYD70934.1"/>
    </source>
</evidence>
<dbReference type="Proteomes" id="UP000549913">
    <property type="component" value="Unassembled WGS sequence"/>
</dbReference>
<gene>
    <name evidence="1" type="ORF">BJ984_002092</name>
</gene>
<proteinExistence type="predicted"/>
<name>A0A852SQ79_9MICO</name>